<dbReference type="Pfam" id="PF06097">
    <property type="entry name" value="DUF945"/>
    <property type="match status" value="1"/>
</dbReference>
<name>A0ABQ0A734_9GAMM</name>
<dbReference type="RefSeq" id="WP_353302054.1">
    <property type="nucleotide sequence ID" value="NZ_BAABWN010000003.1"/>
</dbReference>
<organism evidence="1 2">
    <name type="scientific">Sessilibacter corallicola</name>
    <dbReference type="NCBI Taxonomy" id="2904075"/>
    <lineage>
        <taxon>Bacteria</taxon>
        <taxon>Pseudomonadati</taxon>
        <taxon>Pseudomonadota</taxon>
        <taxon>Gammaproteobacteria</taxon>
        <taxon>Cellvibrionales</taxon>
        <taxon>Cellvibrionaceae</taxon>
        <taxon>Sessilibacter</taxon>
    </lineage>
</organism>
<keyword evidence="2" id="KW-1185">Reference proteome</keyword>
<evidence type="ECO:0008006" key="3">
    <source>
        <dbReference type="Google" id="ProtNLM"/>
    </source>
</evidence>
<dbReference type="InterPro" id="IPR010352">
    <property type="entry name" value="DUF945"/>
</dbReference>
<sequence length="473" mass="51420">MKKILLPVVIILAIVLIPPAITGSKAEKELNSLTDLISSNPGYSATWENYNKGWFSTNATLTISFDTAYFDPESSQVIDIPLTFNAKHGLFLFSDTQTLGLFSYELGLREEQSSTLEGILDFDKNQAFYTSTGAMDLTGNLTLNDKISAFSVSEESNELSFSGYTGSGTYSSSQVLDYEAIIGQFSFSGKEDEIIKVSESSLKMSADYGQSIAKNLAPSTASFNTDEIVIETNDGNGKFNDLAVLAELVIADDKKSFDMDFDISLANGVTGEESFEDLKFVFGYDNITTAFYEAYLGALENVDSFEDPAQLFTPEVLDEALSKGMGISADQLSVTLPKGKMSSSFNFSIPPQSNLTGETVLQNPLLLTQAVLVNVNISMDQPLAAQIARSQMEQTINQQLELQRAAGQEVTLTDAELDQLIDQSVDTTLATLIQQGFLIENNNLYESVMSFQNGQATINGVEIPLEALLQGAL</sequence>
<evidence type="ECO:0000313" key="2">
    <source>
        <dbReference type="Proteomes" id="UP001465153"/>
    </source>
</evidence>
<proteinExistence type="predicted"/>
<dbReference type="Proteomes" id="UP001465153">
    <property type="component" value="Unassembled WGS sequence"/>
</dbReference>
<evidence type="ECO:0000313" key="1">
    <source>
        <dbReference type="EMBL" id="GAA6167400.1"/>
    </source>
</evidence>
<dbReference type="EMBL" id="BAABWN010000003">
    <property type="protein sequence ID" value="GAA6167400.1"/>
    <property type="molecule type" value="Genomic_DNA"/>
</dbReference>
<reference evidence="1 2" key="1">
    <citation type="submission" date="2024-04" db="EMBL/GenBank/DDBJ databases">
        <title>Draft genome sequence of Sessilibacter corallicola NBRC 116591.</title>
        <authorList>
            <person name="Miyakawa T."/>
            <person name="Kusuya Y."/>
            <person name="Miura T."/>
        </authorList>
    </citation>
    <scope>NUCLEOTIDE SEQUENCE [LARGE SCALE GENOMIC DNA]</scope>
    <source>
        <strain evidence="1 2">KU-00831-HH</strain>
    </source>
</reference>
<accession>A0ABQ0A734</accession>
<gene>
    <name evidence="1" type="ORF">NBRC116591_12100</name>
</gene>
<comment type="caution">
    <text evidence="1">The sequence shown here is derived from an EMBL/GenBank/DDBJ whole genome shotgun (WGS) entry which is preliminary data.</text>
</comment>
<protein>
    <recommendedName>
        <fullName evidence="3">DUF945 family protein</fullName>
    </recommendedName>
</protein>